<protein>
    <submittedName>
        <fullName evidence="2">Uncharacterized protein</fullName>
    </submittedName>
</protein>
<organism evidence="2 3">
    <name type="scientific">Pseudomonas fluorescens</name>
    <dbReference type="NCBI Taxonomy" id="294"/>
    <lineage>
        <taxon>Bacteria</taxon>
        <taxon>Pseudomonadati</taxon>
        <taxon>Pseudomonadota</taxon>
        <taxon>Gammaproteobacteria</taxon>
        <taxon>Pseudomonadales</taxon>
        <taxon>Pseudomonadaceae</taxon>
        <taxon>Pseudomonas</taxon>
    </lineage>
</organism>
<name>A0A2N1E2S9_PSEFL</name>
<evidence type="ECO:0000313" key="3">
    <source>
        <dbReference type="Proteomes" id="UP000233564"/>
    </source>
</evidence>
<feature type="region of interest" description="Disordered" evidence="1">
    <location>
        <begin position="1"/>
        <end position="29"/>
    </location>
</feature>
<feature type="compositionally biased region" description="Low complexity" evidence="1">
    <location>
        <begin position="14"/>
        <end position="29"/>
    </location>
</feature>
<dbReference type="RefSeq" id="WP_101220388.1">
    <property type="nucleotide sequence ID" value="NZ_KZ478002.1"/>
</dbReference>
<accession>A0A2N1E2S9</accession>
<dbReference type="Proteomes" id="UP000233564">
    <property type="component" value="Unassembled WGS sequence"/>
</dbReference>
<proteinExistence type="predicted"/>
<evidence type="ECO:0000256" key="1">
    <source>
        <dbReference type="SAM" id="MobiDB-lite"/>
    </source>
</evidence>
<reference evidence="2 3" key="1">
    <citation type="submission" date="2017-08" db="EMBL/GenBank/DDBJ databases">
        <authorList>
            <person name="de Groot N.N."/>
        </authorList>
    </citation>
    <scope>NUCLEOTIDE SEQUENCE [LARGE SCALE GENOMIC DNA]</scope>
    <source>
        <strain evidence="2 3">PfR 37</strain>
    </source>
</reference>
<gene>
    <name evidence="2" type="ORF">CIB54_17020</name>
</gene>
<evidence type="ECO:0000313" key="2">
    <source>
        <dbReference type="EMBL" id="PKH18788.1"/>
    </source>
</evidence>
<dbReference type="AlphaFoldDB" id="A0A2N1E2S9"/>
<sequence length="215" mass="22501">MESFKPNPVLREPAASAASALHAADTHASQRPMRLAGLKHPLANPPDARAGTQTVQVEMGQSVTLHKGRDALTTRGLSDCSALAVLTGWNGSAYQERTLMHLTGSNLELGLNPGSSTTQRLMRTLQASLDKNSHVILVGGTNSSSLQGMATTIGQTLHGEQPLRDLLNGRSGAAVTLAGSAGITINADGTFKLQDGTGKGVLSREDIARVFDRVD</sequence>
<dbReference type="EMBL" id="NVXX01000024">
    <property type="protein sequence ID" value="PKH18788.1"/>
    <property type="molecule type" value="Genomic_DNA"/>
</dbReference>
<comment type="caution">
    <text evidence="2">The sequence shown here is derived from an EMBL/GenBank/DDBJ whole genome shotgun (WGS) entry which is preliminary data.</text>
</comment>